<dbReference type="OrthoDB" id="224775at2"/>
<dbReference type="Gene3D" id="3.30.1380.10">
    <property type="match status" value="1"/>
</dbReference>
<dbReference type="NCBIfam" id="TIGR04096">
    <property type="entry name" value="dnd_rel_methyl"/>
    <property type="match status" value="1"/>
</dbReference>
<dbReference type="GO" id="GO:0032259">
    <property type="term" value="P:methylation"/>
    <property type="evidence" value="ECO:0007669"/>
    <property type="project" value="UniProtKB-KW"/>
</dbReference>
<dbReference type="AlphaFoldDB" id="A0A5M8FI78"/>
<keyword evidence="3" id="KW-1185">Reference proteome</keyword>
<keyword evidence="2" id="KW-0808">Transferase</keyword>
<evidence type="ECO:0000313" key="3">
    <source>
        <dbReference type="Proteomes" id="UP000322981"/>
    </source>
</evidence>
<sequence>MTNPGKIIGRRTYLHLDALPALDEGRRADWERAIAQAEQAAEIVRGEQFNVVRLDADGQIALLHYADFFDDPFPTLRESWRFEPSTGEVGYRTYADSLNPPILHRKELLLPADHPRRDEYAALTAAAESIGLFDDTTRIGYQRQWLALVREKGYRIDGHALVPLGNVEGARDEIAPGGSKGGSGEEIGGESGGGTGGGTGVETSEPLHTGWEAARQLTAMVRYGFSAPVQSLARHGFLDGRYRLFDYGCGRGDDLRGLRENGISAAGWDPYYAPDGPIEPADIVNLGFVINVIEDFDERLEALTRAWSLAERLLVVSVMLANQNDPRGDRFRDGVLTKRGTFQKYYSQAEIKAFLTQALDEEPIAVAPGVLYVFRDKDSEQRFLLERYRRRGNRLREPSARLRPVREPRQRRDRAAEQYAAYQSPLERLWDDWLSLGRKPDKAEVADLLTLAEGFGSLGKALRFLEAHKRTALGDEMVDGLLGEVASARVADLEVYFALMQFERRRPYKHLEPGLQRDIKQFFGDYGAAQSAGWARLLQIADVQAIGQACREAAEHGLGWLERGGGAPEDADGEQGARGSLQLHASLVEQLPALLRIYAAAAAMLYGDWRSADLVKIHIGSGKLTLMRFDDFDGQPLPRLLERVKIRLREQEFDYFGYGDDYEPPFLYWKSRYINEEDPGYPQQLAFDEALDGLGLLDLSGYGPAPRVLLDTLARHRWTLDGFQLCRSLTPPALDDTCGRFLSFRQLIECGETWEETRLENLPKAPESWNALLELAEQVLDPVIDWFGMIRLTYGFCSPALARRIPGRIDPKRDQHAAHERNRLGNPVCERLGAAVDFVIDDEDMLEVARWIVEHTPFDRLYFYGPNLPIHVSYGPQHSRQVVLMRPGKSGRLVPKVVSVEQFLCAGVSPAAGIGRDRAFRTLGN</sequence>
<accession>A0A5M8FI78</accession>
<gene>
    <name evidence="2" type="ORF">F2Q65_18135</name>
</gene>
<protein>
    <submittedName>
        <fullName evidence="2">DNA phosphorothioation-associated putative methyltransferase</fullName>
    </submittedName>
</protein>
<dbReference type="InterPro" id="IPR024019">
    <property type="entry name" value="CHP04096"/>
</dbReference>
<name>A0A5M8FI78_9GAMM</name>
<feature type="region of interest" description="Disordered" evidence="1">
    <location>
        <begin position="172"/>
        <end position="205"/>
    </location>
</feature>
<comment type="caution">
    <text evidence="2">The sequence shown here is derived from an EMBL/GenBank/DDBJ whole genome shotgun (WGS) entry which is preliminary data.</text>
</comment>
<dbReference type="RefSeq" id="WP_150094814.1">
    <property type="nucleotide sequence ID" value="NZ_JBFUOH010000032.1"/>
</dbReference>
<dbReference type="InterPro" id="IPR009045">
    <property type="entry name" value="Zn_M74/Hedgehog-like"/>
</dbReference>
<keyword evidence="2" id="KW-0489">Methyltransferase</keyword>
<feature type="compositionally biased region" description="Gly residues" evidence="1">
    <location>
        <begin position="178"/>
        <end position="200"/>
    </location>
</feature>
<evidence type="ECO:0000313" key="2">
    <source>
        <dbReference type="EMBL" id="KAA6182245.1"/>
    </source>
</evidence>
<dbReference type="SUPFAM" id="SSF55166">
    <property type="entry name" value="Hedgehog/DD-peptidase"/>
    <property type="match status" value="1"/>
</dbReference>
<dbReference type="EMBL" id="VWXX01000050">
    <property type="protein sequence ID" value="KAA6182245.1"/>
    <property type="molecule type" value="Genomic_DNA"/>
</dbReference>
<dbReference type="GO" id="GO:0008168">
    <property type="term" value="F:methyltransferase activity"/>
    <property type="evidence" value="ECO:0007669"/>
    <property type="project" value="UniProtKB-KW"/>
</dbReference>
<organism evidence="2 3">
    <name type="scientific">Thiohalocapsa marina</name>
    <dbReference type="NCBI Taxonomy" id="424902"/>
    <lineage>
        <taxon>Bacteria</taxon>
        <taxon>Pseudomonadati</taxon>
        <taxon>Pseudomonadota</taxon>
        <taxon>Gammaproteobacteria</taxon>
        <taxon>Chromatiales</taxon>
        <taxon>Chromatiaceae</taxon>
        <taxon>Thiohalocapsa</taxon>
    </lineage>
</organism>
<proteinExistence type="predicted"/>
<reference evidence="2 3" key="1">
    <citation type="submission" date="2019-09" db="EMBL/GenBank/DDBJ databases">
        <title>Whole-genome sequence of the purple sulfur bacterium Thiohalocapsa marina DSM 19078.</title>
        <authorList>
            <person name="Kyndt J.A."/>
            <person name="Meyer T.E."/>
        </authorList>
    </citation>
    <scope>NUCLEOTIDE SEQUENCE [LARGE SCALE GENOMIC DNA]</scope>
    <source>
        <strain evidence="2 3">DSM 19078</strain>
    </source>
</reference>
<dbReference type="Proteomes" id="UP000322981">
    <property type="component" value="Unassembled WGS sequence"/>
</dbReference>
<evidence type="ECO:0000256" key="1">
    <source>
        <dbReference type="SAM" id="MobiDB-lite"/>
    </source>
</evidence>